<reference evidence="3 4" key="1">
    <citation type="submission" date="2015-07" db="EMBL/GenBank/DDBJ databases">
        <title>Genome analysis of myxobacterium Chondromyces crocatus Cm c5 reveals a high potential for natural compound synthesis and the genetic basis for the loss of fruiting body formation.</title>
        <authorList>
            <person name="Zaburannyi N."/>
            <person name="Bunk B."/>
            <person name="Maier J."/>
            <person name="Overmann J."/>
            <person name="Mueller R."/>
        </authorList>
    </citation>
    <scope>NUCLEOTIDE SEQUENCE [LARGE SCALE GENOMIC DNA]</scope>
    <source>
        <strain evidence="3 4">Cm c5</strain>
    </source>
</reference>
<evidence type="ECO:0000256" key="2">
    <source>
        <dbReference type="SAM" id="Phobius"/>
    </source>
</evidence>
<evidence type="ECO:0000256" key="1">
    <source>
        <dbReference type="SAM" id="MobiDB-lite"/>
    </source>
</evidence>
<proteinExistence type="predicted"/>
<feature type="compositionally biased region" description="Polar residues" evidence="1">
    <location>
        <begin position="1"/>
        <end position="21"/>
    </location>
</feature>
<feature type="compositionally biased region" description="Low complexity" evidence="1">
    <location>
        <begin position="33"/>
        <end position="42"/>
    </location>
</feature>
<dbReference type="EMBL" id="CP012159">
    <property type="protein sequence ID" value="AKT38049.1"/>
    <property type="molecule type" value="Genomic_DNA"/>
</dbReference>
<feature type="region of interest" description="Disordered" evidence="1">
    <location>
        <begin position="1"/>
        <end position="48"/>
    </location>
</feature>
<dbReference type="AlphaFoldDB" id="A0A0K1EB14"/>
<protein>
    <submittedName>
        <fullName evidence="3">Uncharacterized protein</fullName>
    </submittedName>
</protein>
<gene>
    <name evidence="3" type="ORF">CMC5_021900</name>
</gene>
<keyword evidence="2" id="KW-1133">Transmembrane helix</keyword>
<name>A0A0K1EB14_CHOCO</name>
<sequence>MLDPMSSTPQGASPEPASQVSAPALPEVERPPRASATPSTAPLTIDERPPRWTDRVTFLLLFATAAVLFSAALPAVLRLSGIGPQVPPVMRAERLPLLDRDTRRRPLPAPPRRSLFAPEEDQEELEPPSWGRPQDADRDTDSPLTMALARRRFRLFADPSSDATTVGTAEAGDQLMVMKSVGDWVMVLRSSAEGVVMGWTRRSDVAIR</sequence>
<keyword evidence="2" id="KW-0812">Transmembrane</keyword>
<keyword evidence="4" id="KW-1185">Reference proteome</keyword>
<organism evidence="3 4">
    <name type="scientific">Chondromyces crocatus</name>
    <dbReference type="NCBI Taxonomy" id="52"/>
    <lineage>
        <taxon>Bacteria</taxon>
        <taxon>Pseudomonadati</taxon>
        <taxon>Myxococcota</taxon>
        <taxon>Polyangia</taxon>
        <taxon>Polyangiales</taxon>
        <taxon>Polyangiaceae</taxon>
        <taxon>Chondromyces</taxon>
    </lineage>
</organism>
<evidence type="ECO:0000313" key="3">
    <source>
        <dbReference type="EMBL" id="AKT38049.1"/>
    </source>
</evidence>
<feature type="region of interest" description="Disordered" evidence="1">
    <location>
        <begin position="100"/>
        <end position="141"/>
    </location>
</feature>
<dbReference type="KEGG" id="ccro:CMC5_021900"/>
<accession>A0A0K1EB14</accession>
<evidence type="ECO:0000313" key="4">
    <source>
        <dbReference type="Proteomes" id="UP000067626"/>
    </source>
</evidence>
<keyword evidence="2" id="KW-0472">Membrane</keyword>
<dbReference type="STRING" id="52.CMC5_021900"/>
<feature type="transmembrane region" description="Helical" evidence="2">
    <location>
        <begin position="56"/>
        <end position="77"/>
    </location>
</feature>
<dbReference type="Proteomes" id="UP000067626">
    <property type="component" value="Chromosome"/>
</dbReference>